<reference evidence="1 2" key="1">
    <citation type="journal article" date="2012" name="Front. Microbiol.">
        <title>Redundancy and modularity in membrane-associated dissimilatory nitrate reduction in Bacillus.</title>
        <authorList>
            <person name="Heylen K."/>
            <person name="Keltjens J."/>
        </authorList>
    </citation>
    <scope>NUCLEOTIDE SEQUENCE [LARGE SCALE GENOMIC DNA]</scope>
    <source>
        <strain evidence="1 2">LMG 9581</strain>
    </source>
</reference>
<comment type="caution">
    <text evidence="1">The sequence shown here is derived from an EMBL/GenBank/DDBJ whole genome shotgun (WGS) entry which is preliminary data.</text>
</comment>
<name>K6DGN9_SCHAZ</name>
<gene>
    <name evidence="1" type="ORF">BAZO_08816</name>
</gene>
<keyword evidence="2" id="KW-1185">Reference proteome</keyword>
<proteinExistence type="predicted"/>
<sequence length="397" mass="47576">MGKSLSFKARENTRAQMMLPSSYFIVADDWIDKLGEKAYCAWIKMYAWSFQSGQNNFEIEHIPLSIESLIKHFKMNLDNIISSIIKPLYEYEFIELSEGENDISIIVYPYPSNRFELSVKPLQKVRLFEENCTVFKKEKPLTPNFIFLWLDRNTQKIKKRHERIGYIDIKVTDIEKQYAVVAGKINDSAFIETLDAILKYHLKEITNFEETFRNIYLQYIHQENSVKKIPKFLQTWFENDKTIKKMNQRYQSLKVRDIKIEAAIEMYRLYYRLITPYKFVEILELMLLEKEPIKNFAEIYSKHLVAKLEVEQLDARKNDRLKAIRETIVTGAKERKKEQLRNNPQLRKHLRLKGKEIDTESVIPTYEEYEFSLQEKEEMEQRRLEFLDQLKNKGEDK</sequence>
<dbReference type="EMBL" id="AJLR01000047">
    <property type="protein sequence ID" value="EKN67464.1"/>
    <property type="molecule type" value="Genomic_DNA"/>
</dbReference>
<dbReference type="RefSeq" id="WP_003331038.1">
    <property type="nucleotide sequence ID" value="NZ_AJLR01000047.1"/>
</dbReference>
<dbReference type="AlphaFoldDB" id="K6DGN9"/>
<dbReference type="Proteomes" id="UP000006315">
    <property type="component" value="Unassembled WGS sequence"/>
</dbReference>
<organism evidence="1 2">
    <name type="scientific">Schinkia azotoformans LMG 9581</name>
    <dbReference type="NCBI Taxonomy" id="1131731"/>
    <lineage>
        <taxon>Bacteria</taxon>
        <taxon>Bacillati</taxon>
        <taxon>Bacillota</taxon>
        <taxon>Bacilli</taxon>
        <taxon>Bacillales</taxon>
        <taxon>Bacillaceae</taxon>
        <taxon>Calidifontibacillus/Schinkia group</taxon>
        <taxon>Schinkia</taxon>
    </lineage>
</organism>
<accession>K6DGN9</accession>
<dbReference type="STRING" id="1131731.BAZO_08816"/>
<protein>
    <submittedName>
        <fullName evidence="1">RepA protein</fullName>
    </submittedName>
</protein>
<dbReference type="PATRIC" id="fig|1131731.3.peg.1843"/>
<evidence type="ECO:0000313" key="2">
    <source>
        <dbReference type="Proteomes" id="UP000006315"/>
    </source>
</evidence>
<evidence type="ECO:0000313" key="1">
    <source>
        <dbReference type="EMBL" id="EKN67464.1"/>
    </source>
</evidence>